<dbReference type="AlphaFoldDB" id="A0A6G0QZF9"/>
<evidence type="ECO:0000313" key="2">
    <source>
        <dbReference type="Proteomes" id="UP000486351"/>
    </source>
</evidence>
<accession>A0A6G0QZF9</accession>
<reference evidence="1 2" key="1">
    <citation type="submission" date="2018-09" db="EMBL/GenBank/DDBJ databases">
        <title>Genomic investigation of the strawberry pathogen Phytophthora fragariae indicates pathogenicity is determined by transcriptional variation in three key races.</title>
        <authorList>
            <person name="Adams T.M."/>
            <person name="Armitage A.D."/>
            <person name="Sobczyk M.K."/>
            <person name="Bates H.J."/>
            <person name="Dunwell J.M."/>
            <person name="Nellist C.F."/>
            <person name="Harrison R.J."/>
        </authorList>
    </citation>
    <scope>NUCLEOTIDE SEQUENCE [LARGE SCALE GENOMIC DNA]</scope>
    <source>
        <strain evidence="1 2">NOV-77</strain>
    </source>
</reference>
<dbReference type="EMBL" id="QXFY01001760">
    <property type="protein sequence ID" value="KAE9310092.1"/>
    <property type="molecule type" value="Genomic_DNA"/>
</dbReference>
<gene>
    <name evidence="1" type="ORF">PF008_g20540</name>
</gene>
<name>A0A6G0QZF9_9STRA</name>
<sequence length="58" mass="6073">MVLCLSLSNSIAFSLVPVPDAIIGRGCRVEKLFCAIVGVAGDAFPVAINARPEARRST</sequence>
<comment type="caution">
    <text evidence="1">The sequence shown here is derived from an EMBL/GenBank/DDBJ whole genome shotgun (WGS) entry which is preliminary data.</text>
</comment>
<proteinExistence type="predicted"/>
<protein>
    <submittedName>
        <fullName evidence="1">Uncharacterized protein</fullName>
    </submittedName>
</protein>
<evidence type="ECO:0000313" key="1">
    <source>
        <dbReference type="EMBL" id="KAE9310092.1"/>
    </source>
</evidence>
<dbReference type="Proteomes" id="UP000486351">
    <property type="component" value="Unassembled WGS sequence"/>
</dbReference>
<organism evidence="1 2">
    <name type="scientific">Phytophthora fragariae</name>
    <dbReference type="NCBI Taxonomy" id="53985"/>
    <lineage>
        <taxon>Eukaryota</taxon>
        <taxon>Sar</taxon>
        <taxon>Stramenopiles</taxon>
        <taxon>Oomycota</taxon>
        <taxon>Peronosporomycetes</taxon>
        <taxon>Peronosporales</taxon>
        <taxon>Peronosporaceae</taxon>
        <taxon>Phytophthora</taxon>
    </lineage>
</organism>